<feature type="domain" description="Complex 1 LYR protein" evidence="5">
    <location>
        <begin position="8"/>
        <end position="66"/>
    </location>
</feature>
<dbReference type="CDD" id="cd20268">
    <property type="entry name" value="Complex1_LYR_SDHAF1_LYRM8"/>
    <property type="match status" value="1"/>
</dbReference>
<evidence type="ECO:0000256" key="2">
    <source>
        <dbReference type="ARBA" id="ARBA00023128"/>
    </source>
</evidence>
<sequence>MARSGLQKQVIQFYRRCLHGAKQKEKIYQPHWLEFVHTEFRRNQHIPRTEFFYIEHLLRVGQRRYETYSRPEVKDINLT</sequence>
<name>A0AAE9W9X5_9SCHI</name>
<dbReference type="KEGG" id="som:SOMG_00388"/>
<keyword evidence="7" id="KW-1185">Reference proteome</keyword>
<dbReference type="Pfam" id="PF05347">
    <property type="entry name" value="Complex1_LYR"/>
    <property type="match status" value="1"/>
</dbReference>
<comment type="subcellular location">
    <subcellularLocation>
        <location evidence="1">Mitochondrion matrix</location>
    </subcellularLocation>
</comment>
<reference evidence="6 7" key="1">
    <citation type="journal article" date="2023" name="G3 (Bethesda)">
        <title>A high-quality reference genome for the fission yeast Schizosaccharomyces osmophilus.</title>
        <authorList>
            <person name="Jia G.S."/>
            <person name="Zhang W.C."/>
            <person name="Liang Y."/>
            <person name="Liu X.H."/>
            <person name="Rhind N."/>
            <person name="Pidoux A."/>
            <person name="Brysch-Herzberg M."/>
            <person name="Du L.L."/>
        </authorList>
    </citation>
    <scope>NUCLEOTIDE SEQUENCE [LARGE SCALE GENOMIC DNA]</scope>
    <source>
        <strain evidence="6 7">CBS 15793</strain>
    </source>
</reference>
<dbReference type="GeneID" id="80873871"/>
<keyword evidence="3" id="KW-0143">Chaperone</keyword>
<organism evidence="6 7">
    <name type="scientific">Schizosaccharomyces osmophilus</name>
    <dbReference type="NCBI Taxonomy" id="2545709"/>
    <lineage>
        <taxon>Eukaryota</taxon>
        <taxon>Fungi</taxon>
        <taxon>Dikarya</taxon>
        <taxon>Ascomycota</taxon>
        <taxon>Taphrinomycotina</taxon>
        <taxon>Schizosaccharomycetes</taxon>
        <taxon>Schizosaccharomycetales</taxon>
        <taxon>Schizosaccharomycetaceae</taxon>
        <taxon>Schizosaccharomyces</taxon>
    </lineage>
</organism>
<dbReference type="PANTHER" id="PTHR13675:SF1">
    <property type="entry name" value="SUCCINATE DEHYDROGENASE ASSEMBLY FACTOR 1, MITOCHONDRIAL"/>
    <property type="match status" value="1"/>
</dbReference>
<evidence type="ECO:0000313" key="7">
    <source>
        <dbReference type="Proteomes" id="UP001212411"/>
    </source>
</evidence>
<evidence type="ECO:0000256" key="4">
    <source>
        <dbReference type="ARBA" id="ARBA00025715"/>
    </source>
</evidence>
<dbReference type="PANTHER" id="PTHR13675">
    <property type="entry name" value="LYR MOTIF-CONTAINING PROTEIN 2"/>
    <property type="match status" value="1"/>
</dbReference>
<dbReference type="InterPro" id="IPR045295">
    <property type="entry name" value="Complex1_LYR_SDHAF1_LYRM8"/>
</dbReference>
<dbReference type="AlphaFoldDB" id="A0AAE9W9X5"/>
<keyword evidence="2" id="KW-0496">Mitochondrion</keyword>
<dbReference type="InterPro" id="IPR008011">
    <property type="entry name" value="Complex1_LYR_dom"/>
</dbReference>
<dbReference type="EMBL" id="CP115611">
    <property type="protein sequence ID" value="WBW72043.1"/>
    <property type="molecule type" value="Genomic_DNA"/>
</dbReference>
<evidence type="ECO:0000259" key="5">
    <source>
        <dbReference type="Pfam" id="PF05347"/>
    </source>
</evidence>
<evidence type="ECO:0000256" key="1">
    <source>
        <dbReference type="ARBA" id="ARBA00004305"/>
    </source>
</evidence>
<dbReference type="RefSeq" id="XP_056036286.1">
    <property type="nucleotide sequence ID" value="XM_056179182.1"/>
</dbReference>
<dbReference type="GO" id="GO:0005759">
    <property type="term" value="C:mitochondrial matrix"/>
    <property type="evidence" value="ECO:0007669"/>
    <property type="project" value="UniProtKB-SubCell"/>
</dbReference>
<gene>
    <name evidence="6" type="primary">sdh6</name>
    <name evidence="6" type="ORF">SOMG_00388</name>
</gene>
<proteinExistence type="inferred from homology"/>
<dbReference type="GO" id="GO:0034553">
    <property type="term" value="P:mitochondrial respiratory chain complex II assembly"/>
    <property type="evidence" value="ECO:0007669"/>
    <property type="project" value="InterPro"/>
</dbReference>
<comment type="similarity">
    <text evidence="4">Belongs to the complex I LYR family. SDHAF1 subfamily.</text>
</comment>
<dbReference type="Proteomes" id="UP001212411">
    <property type="component" value="Chromosome 1"/>
</dbReference>
<evidence type="ECO:0000256" key="3">
    <source>
        <dbReference type="ARBA" id="ARBA00023186"/>
    </source>
</evidence>
<accession>A0AAE9W9X5</accession>
<protein>
    <submittedName>
        <fullName evidence="6">Mitochondrial succinate dehydrogenase assembly factor, LYR family Sdh6</fullName>
    </submittedName>
</protein>
<evidence type="ECO:0000313" key="6">
    <source>
        <dbReference type="EMBL" id="WBW72043.1"/>
    </source>
</evidence>